<comment type="subunit">
    <text evidence="7">Monomer.</text>
</comment>
<organism evidence="10 11">
    <name type="scientific">Mariniphaga anaerophila</name>
    <dbReference type="NCBI Taxonomy" id="1484053"/>
    <lineage>
        <taxon>Bacteria</taxon>
        <taxon>Pseudomonadati</taxon>
        <taxon>Bacteroidota</taxon>
        <taxon>Bacteroidia</taxon>
        <taxon>Marinilabiliales</taxon>
        <taxon>Prolixibacteraceae</taxon>
        <taxon>Mariniphaga</taxon>
    </lineage>
</organism>
<feature type="binding site" evidence="7">
    <location>
        <position position="66"/>
    </location>
    <ligand>
        <name>tRNA</name>
        <dbReference type="ChEBI" id="CHEBI:17843"/>
    </ligand>
</feature>
<dbReference type="InterPro" id="IPR036416">
    <property type="entry name" value="Pept_tRNA_hydro_sf"/>
</dbReference>
<dbReference type="PANTHER" id="PTHR17224">
    <property type="entry name" value="PEPTIDYL-TRNA HYDROLASE"/>
    <property type="match status" value="1"/>
</dbReference>
<comment type="function">
    <text evidence="7">Hydrolyzes ribosome-free peptidyl-tRNAs (with 1 or more amino acids incorporated), which drop off the ribosome during protein synthesis, or as a result of ribosome stalling.</text>
</comment>
<dbReference type="NCBIfam" id="TIGR00447">
    <property type="entry name" value="pth"/>
    <property type="match status" value="1"/>
</dbReference>
<evidence type="ECO:0000256" key="6">
    <source>
        <dbReference type="ARBA" id="ARBA00050038"/>
    </source>
</evidence>
<dbReference type="GO" id="GO:0000049">
    <property type="term" value="F:tRNA binding"/>
    <property type="evidence" value="ECO:0007669"/>
    <property type="project" value="UniProtKB-UniRule"/>
</dbReference>
<feature type="site" description="Discriminates between blocked and unblocked aminoacyl-tRNA" evidence="7">
    <location>
        <position position="10"/>
    </location>
</feature>
<evidence type="ECO:0000313" key="11">
    <source>
        <dbReference type="Proteomes" id="UP000184164"/>
    </source>
</evidence>
<dbReference type="Gene3D" id="3.40.50.1470">
    <property type="entry name" value="Peptidyl-tRNA hydrolase"/>
    <property type="match status" value="1"/>
</dbReference>
<evidence type="ECO:0000256" key="7">
    <source>
        <dbReference type="HAMAP-Rule" id="MF_00083"/>
    </source>
</evidence>
<dbReference type="InterPro" id="IPR018171">
    <property type="entry name" value="Pept_tRNA_hydro_CS"/>
</dbReference>
<dbReference type="InterPro" id="IPR001328">
    <property type="entry name" value="Pept_tRNA_hydro"/>
</dbReference>
<dbReference type="Pfam" id="PF01195">
    <property type="entry name" value="Pept_tRNA_hydro"/>
    <property type="match status" value="1"/>
</dbReference>
<evidence type="ECO:0000256" key="2">
    <source>
        <dbReference type="ARBA" id="ARBA00022555"/>
    </source>
</evidence>
<feature type="binding site" evidence="7">
    <location>
        <position position="64"/>
    </location>
    <ligand>
        <name>tRNA</name>
        <dbReference type="ChEBI" id="CHEBI:17843"/>
    </ligand>
</feature>
<evidence type="ECO:0000256" key="4">
    <source>
        <dbReference type="ARBA" id="ARBA00022884"/>
    </source>
</evidence>
<dbReference type="GO" id="GO:0072344">
    <property type="term" value="P:rescue of stalled ribosome"/>
    <property type="evidence" value="ECO:0007669"/>
    <property type="project" value="UniProtKB-UniRule"/>
</dbReference>
<comment type="function">
    <text evidence="7">Catalyzes the release of premature peptidyl moieties from peptidyl-tRNA molecules trapped in stalled 50S ribosomal subunits, and thus maintains levels of free tRNAs and 50S ribosomes.</text>
</comment>
<dbReference type="CDD" id="cd00462">
    <property type="entry name" value="PTH"/>
    <property type="match status" value="1"/>
</dbReference>
<keyword evidence="11" id="KW-1185">Reference proteome</keyword>
<keyword evidence="4 7" id="KW-0694">RNA-binding</keyword>
<dbReference type="STRING" id="1484053.SAMN05444274_11125"/>
<dbReference type="SUPFAM" id="SSF53178">
    <property type="entry name" value="Peptidyl-tRNA hydrolase-like"/>
    <property type="match status" value="1"/>
</dbReference>
<evidence type="ECO:0000313" key="10">
    <source>
        <dbReference type="EMBL" id="SHF86710.1"/>
    </source>
</evidence>
<evidence type="ECO:0000256" key="3">
    <source>
        <dbReference type="ARBA" id="ARBA00022801"/>
    </source>
</evidence>
<feature type="binding site" evidence="7">
    <location>
        <position position="112"/>
    </location>
    <ligand>
        <name>tRNA</name>
        <dbReference type="ChEBI" id="CHEBI:17843"/>
    </ligand>
</feature>
<dbReference type="PANTHER" id="PTHR17224:SF1">
    <property type="entry name" value="PEPTIDYL-TRNA HYDROLASE"/>
    <property type="match status" value="1"/>
</dbReference>
<protein>
    <recommendedName>
        <fullName evidence="6 7">Peptidyl-tRNA hydrolase</fullName>
        <shortName evidence="7">Pth</shortName>
        <ecNumber evidence="1 7">3.1.1.29</ecNumber>
    </recommendedName>
</protein>
<sequence>MKYLITGLGNIGPEYKNTRHNIGFEILDALAGASNIAFSDKRYGFVSEYKFKGRTFVLLKPTTYVNLSGRAVNYWLQKENIPVENLLVVVDDLALPFGSLRLKAKGNHGGHNGLRNISEVLGRSDYARLRFGIGHHFHPGFQVDFVLSEWTREEKEELPEKIDTCAEIIRSFGTIGVERTMNFFNKKK</sequence>
<reference evidence="11" key="1">
    <citation type="submission" date="2016-11" db="EMBL/GenBank/DDBJ databases">
        <authorList>
            <person name="Varghese N."/>
            <person name="Submissions S."/>
        </authorList>
    </citation>
    <scope>NUCLEOTIDE SEQUENCE [LARGE SCALE GENOMIC DNA]</scope>
    <source>
        <strain evidence="11">DSM 26910</strain>
    </source>
</reference>
<proteinExistence type="inferred from homology"/>
<dbReference type="GO" id="GO:0006515">
    <property type="term" value="P:protein quality control for misfolded or incompletely synthesized proteins"/>
    <property type="evidence" value="ECO:0007669"/>
    <property type="project" value="UniProtKB-UniRule"/>
</dbReference>
<evidence type="ECO:0000256" key="5">
    <source>
        <dbReference type="ARBA" id="ARBA00038063"/>
    </source>
</evidence>
<dbReference type="RefSeq" id="WP_073003203.1">
    <property type="nucleotide sequence ID" value="NZ_FQUM01000011.1"/>
</dbReference>
<dbReference type="OrthoDB" id="9800507at2"/>
<dbReference type="Proteomes" id="UP000184164">
    <property type="component" value="Unassembled WGS sequence"/>
</dbReference>
<comment type="subcellular location">
    <subcellularLocation>
        <location evidence="7">Cytoplasm</location>
    </subcellularLocation>
</comment>
<keyword evidence="7" id="KW-0963">Cytoplasm</keyword>
<comment type="similarity">
    <text evidence="5 7 9">Belongs to the PTH family.</text>
</comment>
<dbReference type="EC" id="3.1.1.29" evidence="1 7"/>
<comment type="catalytic activity">
    <reaction evidence="7 8">
        <text>an N-acyl-L-alpha-aminoacyl-tRNA + H2O = an N-acyl-L-amino acid + a tRNA + H(+)</text>
        <dbReference type="Rhea" id="RHEA:54448"/>
        <dbReference type="Rhea" id="RHEA-COMP:10123"/>
        <dbReference type="Rhea" id="RHEA-COMP:13883"/>
        <dbReference type="ChEBI" id="CHEBI:15377"/>
        <dbReference type="ChEBI" id="CHEBI:15378"/>
        <dbReference type="ChEBI" id="CHEBI:59874"/>
        <dbReference type="ChEBI" id="CHEBI:78442"/>
        <dbReference type="ChEBI" id="CHEBI:138191"/>
        <dbReference type="EC" id="3.1.1.29"/>
    </reaction>
</comment>
<dbReference type="GO" id="GO:0004045">
    <property type="term" value="F:peptidyl-tRNA hydrolase activity"/>
    <property type="evidence" value="ECO:0007669"/>
    <property type="project" value="UniProtKB-UniRule"/>
</dbReference>
<dbReference type="AlphaFoldDB" id="A0A1M5F520"/>
<feature type="site" description="Stabilizes the basic form of H active site to accept a proton" evidence="7">
    <location>
        <position position="91"/>
    </location>
</feature>
<evidence type="ECO:0000256" key="8">
    <source>
        <dbReference type="RuleBase" id="RU000673"/>
    </source>
</evidence>
<accession>A0A1M5F520</accession>
<evidence type="ECO:0000256" key="9">
    <source>
        <dbReference type="RuleBase" id="RU004320"/>
    </source>
</evidence>
<dbReference type="EMBL" id="FQUM01000011">
    <property type="protein sequence ID" value="SHF86710.1"/>
    <property type="molecule type" value="Genomic_DNA"/>
</dbReference>
<dbReference type="FunFam" id="3.40.50.1470:FF:000001">
    <property type="entry name" value="Peptidyl-tRNA hydrolase"/>
    <property type="match status" value="1"/>
</dbReference>
<keyword evidence="2 7" id="KW-0820">tRNA-binding</keyword>
<keyword evidence="3 7" id="KW-0378">Hydrolase</keyword>
<feature type="binding site" evidence="7">
    <location>
        <position position="15"/>
    </location>
    <ligand>
        <name>tRNA</name>
        <dbReference type="ChEBI" id="CHEBI:17843"/>
    </ligand>
</feature>
<dbReference type="HAMAP" id="MF_00083">
    <property type="entry name" value="Pept_tRNA_hydro_bact"/>
    <property type="match status" value="1"/>
</dbReference>
<name>A0A1M5F520_9BACT</name>
<evidence type="ECO:0000256" key="1">
    <source>
        <dbReference type="ARBA" id="ARBA00013260"/>
    </source>
</evidence>
<dbReference type="PROSITE" id="PS01195">
    <property type="entry name" value="PEPT_TRNA_HYDROL_1"/>
    <property type="match status" value="1"/>
</dbReference>
<dbReference type="GO" id="GO:0005737">
    <property type="term" value="C:cytoplasm"/>
    <property type="evidence" value="ECO:0007669"/>
    <property type="project" value="UniProtKB-SubCell"/>
</dbReference>
<gene>
    <name evidence="7" type="primary">pth</name>
    <name evidence="10" type="ORF">SAMN05444274_11125</name>
</gene>
<feature type="active site" description="Proton acceptor" evidence="7">
    <location>
        <position position="20"/>
    </location>
</feature>